<evidence type="ECO:0000256" key="1">
    <source>
        <dbReference type="SAM" id="MobiDB-lite"/>
    </source>
</evidence>
<keyword evidence="2" id="KW-0472">Membrane</keyword>
<dbReference type="OrthoDB" id="2758200at2759"/>
<keyword evidence="4" id="KW-1185">Reference proteome</keyword>
<dbReference type="AlphaFoldDB" id="M2R0F6"/>
<evidence type="ECO:0000256" key="2">
    <source>
        <dbReference type="SAM" id="Phobius"/>
    </source>
</evidence>
<sequence length="378" mass="42315">MAQQTTLPIAPNGRLVQRRSELAHAGLYLGNKSVRQCVEWKRTPGAKGNAHQLVMKDCHATAGEDAPAPGDPAPLVLFARVSDDNFFMTSDANWRPSQYTPFFSDAKPSCTLTAPPGSPDLAILEPDWPEVIANLRWFQNRIVTKGFTESRGLLVEEDRNVTLIKIKHKLFDRDEDQRRSDNDDNDDGNNAPGQFPEEGNDDLGPAFDIANWPCWTDEAKAAIEELKDTHRVVPIPIYDKEDMLVEPSRYRTVLQGAVVEVHFTIQHWSISKRGKSEGYAFDAFSADVVSIKIVKAPPPPTPNTPRNRKISMVNPMSPKRRRLGMLLLMLAILVVLILRSMFQAAPLPNAPFSSSATAIYSTDYNSPVRARYIGWRRL</sequence>
<accession>M2R0F6</accession>
<dbReference type="HOGENOM" id="CLU_046434_1_1_1"/>
<organism evidence="3 4">
    <name type="scientific">Ceriporiopsis subvermispora (strain B)</name>
    <name type="common">White-rot fungus</name>
    <name type="synonym">Gelatoporia subvermispora</name>
    <dbReference type="NCBI Taxonomy" id="914234"/>
    <lineage>
        <taxon>Eukaryota</taxon>
        <taxon>Fungi</taxon>
        <taxon>Dikarya</taxon>
        <taxon>Basidiomycota</taxon>
        <taxon>Agaricomycotina</taxon>
        <taxon>Agaricomycetes</taxon>
        <taxon>Polyporales</taxon>
        <taxon>Gelatoporiaceae</taxon>
        <taxon>Gelatoporia</taxon>
    </lineage>
</organism>
<feature type="transmembrane region" description="Helical" evidence="2">
    <location>
        <begin position="323"/>
        <end position="342"/>
    </location>
</feature>
<evidence type="ECO:0000313" key="4">
    <source>
        <dbReference type="Proteomes" id="UP000016930"/>
    </source>
</evidence>
<evidence type="ECO:0000313" key="3">
    <source>
        <dbReference type="EMBL" id="EMD37980.1"/>
    </source>
</evidence>
<feature type="region of interest" description="Disordered" evidence="1">
    <location>
        <begin position="174"/>
        <end position="202"/>
    </location>
</feature>
<name>M2R0F6_CERS8</name>
<dbReference type="EMBL" id="KB445795">
    <property type="protein sequence ID" value="EMD37980.1"/>
    <property type="molecule type" value="Genomic_DNA"/>
</dbReference>
<reference evidence="3 4" key="1">
    <citation type="journal article" date="2012" name="Proc. Natl. Acad. Sci. U.S.A.">
        <title>Comparative genomics of Ceriporiopsis subvermispora and Phanerochaete chrysosporium provide insight into selective ligninolysis.</title>
        <authorList>
            <person name="Fernandez-Fueyo E."/>
            <person name="Ruiz-Duenas F.J."/>
            <person name="Ferreira P."/>
            <person name="Floudas D."/>
            <person name="Hibbett D.S."/>
            <person name="Canessa P."/>
            <person name="Larrondo L.F."/>
            <person name="James T.Y."/>
            <person name="Seelenfreund D."/>
            <person name="Lobos S."/>
            <person name="Polanco R."/>
            <person name="Tello M."/>
            <person name="Honda Y."/>
            <person name="Watanabe T."/>
            <person name="Watanabe T."/>
            <person name="Ryu J.S."/>
            <person name="Kubicek C.P."/>
            <person name="Schmoll M."/>
            <person name="Gaskell J."/>
            <person name="Hammel K.E."/>
            <person name="St John F.J."/>
            <person name="Vanden Wymelenberg A."/>
            <person name="Sabat G."/>
            <person name="Splinter BonDurant S."/>
            <person name="Syed K."/>
            <person name="Yadav J.S."/>
            <person name="Doddapaneni H."/>
            <person name="Subramanian V."/>
            <person name="Lavin J.L."/>
            <person name="Oguiza J.A."/>
            <person name="Perez G."/>
            <person name="Pisabarro A.G."/>
            <person name="Ramirez L."/>
            <person name="Santoyo F."/>
            <person name="Master E."/>
            <person name="Coutinho P.M."/>
            <person name="Henrissat B."/>
            <person name="Lombard V."/>
            <person name="Magnuson J.K."/>
            <person name="Kuees U."/>
            <person name="Hori C."/>
            <person name="Igarashi K."/>
            <person name="Samejima M."/>
            <person name="Held B.W."/>
            <person name="Barry K.W."/>
            <person name="LaButti K.M."/>
            <person name="Lapidus A."/>
            <person name="Lindquist E.A."/>
            <person name="Lucas S.M."/>
            <person name="Riley R."/>
            <person name="Salamov A.A."/>
            <person name="Hoffmeister D."/>
            <person name="Schwenk D."/>
            <person name="Hadar Y."/>
            <person name="Yarden O."/>
            <person name="de Vries R.P."/>
            <person name="Wiebenga A."/>
            <person name="Stenlid J."/>
            <person name="Eastwood D."/>
            <person name="Grigoriev I.V."/>
            <person name="Berka R.M."/>
            <person name="Blanchette R.A."/>
            <person name="Kersten P."/>
            <person name="Martinez A.T."/>
            <person name="Vicuna R."/>
            <person name="Cullen D."/>
        </authorList>
    </citation>
    <scope>NUCLEOTIDE SEQUENCE [LARGE SCALE GENOMIC DNA]</scope>
    <source>
        <strain evidence="3 4">B</strain>
    </source>
</reference>
<protein>
    <submittedName>
        <fullName evidence="3">Uncharacterized protein</fullName>
    </submittedName>
</protein>
<gene>
    <name evidence="3" type="ORF">CERSUDRAFT_72610</name>
</gene>
<proteinExistence type="predicted"/>
<keyword evidence="2" id="KW-1133">Transmembrane helix</keyword>
<dbReference type="Proteomes" id="UP000016930">
    <property type="component" value="Unassembled WGS sequence"/>
</dbReference>
<keyword evidence="2" id="KW-0812">Transmembrane</keyword>